<dbReference type="Proteomes" id="UP000628079">
    <property type="component" value="Unassembled WGS sequence"/>
</dbReference>
<dbReference type="AlphaFoldDB" id="A0A8H9FSK5"/>
<dbReference type="SUPFAM" id="SSF55961">
    <property type="entry name" value="Bet v1-like"/>
    <property type="match status" value="1"/>
</dbReference>
<evidence type="ECO:0000313" key="1">
    <source>
        <dbReference type="EMBL" id="GGB74233.1"/>
    </source>
</evidence>
<dbReference type="EMBL" id="BMEA01000001">
    <property type="protein sequence ID" value="GGB74233.1"/>
    <property type="molecule type" value="Genomic_DNA"/>
</dbReference>
<organism evidence="1 2">
    <name type="scientific">Knoellia flava</name>
    <dbReference type="NCBI Taxonomy" id="913969"/>
    <lineage>
        <taxon>Bacteria</taxon>
        <taxon>Bacillati</taxon>
        <taxon>Actinomycetota</taxon>
        <taxon>Actinomycetes</taxon>
        <taxon>Micrococcales</taxon>
        <taxon>Intrasporangiaceae</taxon>
        <taxon>Knoellia</taxon>
    </lineage>
</organism>
<gene>
    <name evidence="1" type="ORF">GCM10011314_12140</name>
</gene>
<dbReference type="Pfam" id="PF10604">
    <property type="entry name" value="Polyketide_cyc2"/>
    <property type="match status" value="1"/>
</dbReference>
<evidence type="ECO:0008006" key="3">
    <source>
        <dbReference type="Google" id="ProtNLM"/>
    </source>
</evidence>
<name>A0A8H9FSK5_9MICO</name>
<dbReference type="Gene3D" id="3.30.530.20">
    <property type="match status" value="1"/>
</dbReference>
<protein>
    <recommendedName>
        <fullName evidence="3">Polyketide cyclase</fullName>
    </recommendedName>
</protein>
<comment type="caution">
    <text evidence="1">The sequence shown here is derived from an EMBL/GenBank/DDBJ whole genome shotgun (WGS) entry which is preliminary data.</text>
</comment>
<proteinExistence type="predicted"/>
<reference evidence="1" key="2">
    <citation type="submission" date="2020-09" db="EMBL/GenBank/DDBJ databases">
        <authorList>
            <person name="Sun Q."/>
            <person name="Zhou Y."/>
        </authorList>
    </citation>
    <scope>NUCLEOTIDE SEQUENCE</scope>
    <source>
        <strain evidence="1">CGMCC 1.10749</strain>
    </source>
</reference>
<dbReference type="InterPro" id="IPR019587">
    <property type="entry name" value="Polyketide_cyclase/dehydratase"/>
</dbReference>
<reference evidence="1" key="1">
    <citation type="journal article" date="2014" name="Int. J. Syst. Evol. Microbiol.">
        <title>Complete genome sequence of Corynebacterium casei LMG S-19264T (=DSM 44701T), isolated from a smear-ripened cheese.</title>
        <authorList>
            <consortium name="US DOE Joint Genome Institute (JGI-PGF)"/>
            <person name="Walter F."/>
            <person name="Albersmeier A."/>
            <person name="Kalinowski J."/>
            <person name="Ruckert C."/>
        </authorList>
    </citation>
    <scope>NUCLEOTIDE SEQUENCE</scope>
    <source>
        <strain evidence="1">CGMCC 1.10749</strain>
    </source>
</reference>
<dbReference type="RefSeq" id="WP_229708352.1">
    <property type="nucleotide sequence ID" value="NZ_BMEA01000001.1"/>
</dbReference>
<dbReference type="InterPro" id="IPR023393">
    <property type="entry name" value="START-like_dom_sf"/>
</dbReference>
<evidence type="ECO:0000313" key="2">
    <source>
        <dbReference type="Proteomes" id="UP000628079"/>
    </source>
</evidence>
<sequence length="64" mass="6964">MTLDVQVEIVIDRPIAEVAAYAGDPRNAPEWYSNITSVAWQTPPPVAVGSTMDFVAQFLGRTLS</sequence>
<accession>A0A8H9FSK5</accession>